<organism evidence="3 4">
    <name type="scientific">Brevibacterium metallidurans</name>
    <dbReference type="NCBI Taxonomy" id="1482676"/>
    <lineage>
        <taxon>Bacteria</taxon>
        <taxon>Bacillati</taxon>
        <taxon>Actinomycetota</taxon>
        <taxon>Actinomycetes</taxon>
        <taxon>Micrococcales</taxon>
        <taxon>Brevibacteriaceae</taxon>
        <taxon>Brevibacterium</taxon>
    </lineage>
</organism>
<dbReference type="Pfam" id="PF02627">
    <property type="entry name" value="CMD"/>
    <property type="match status" value="1"/>
</dbReference>
<evidence type="ECO:0000256" key="1">
    <source>
        <dbReference type="SAM" id="MobiDB-lite"/>
    </source>
</evidence>
<dbReference type="InterPro" id="IPR004675">
    <property type="entry name" value="AhpD_core"/>
</dbReference>
<proteinExistence type="predicted"/>
<dbReference type="InterPro" id="IPR010195">
    <property type="entry name" value="Uncharacterised_peroxidase-rel"/>
</dbReference>
<dbReference type="Gene3D" id="1.20.1290.10">
    <property type="entry name" value="AhpD-like"/>
    <property type="match status" value="2"/>
</dbReference>
<dbReference type="SUPFAM" id="SSF69118">
    <property type="entry name" value="AhpD-like"/>
    <property type="match status" value="2"/>
</dbReference>
<dbReference type="PANTHER" id="PTHR35446">
    <property type="entry name" value="SI:CH211-175M2.5"/>
    <property type="match status" value="1"/>
</dbReference>
<dbReference type="InterPro" id="IPR029032">
    <property type="entry name" value="AhpD-like"/>
</dbReference>
<evidence type="ECO:0000313" key="4">
    <source>
        <dbReference type="Proteomes" id="UP001498238"/>
    </source>
</evidence>
<dbReference type="PANTHER" id="PTHR35446:SF2">
    <property type="entry name" value="CARBOXYMUCONOLACTONE DECARBOXYLASE-LIKE DOMAIN-CONTAINING PROTEIN"/>
    <property type="match status" value="1"/>
</dbReference>
<dbReference type="NCBIfam" id="TIGR00778">
    <property type="entry name" value="ahpD_dom"/>
    <property type="match status" value="1"/>
</dbReference>
<feature type="domain" description="Carboxymuconolactone decarboxylase-like" evidence="2">
    <location>
        <begin position="336"/>
        <end position="400"/>
    </location>
</feature>
<evidence type="ECO:0000259" key="2">
    <source>
        <dbReference type="Pfam" id="PF02627"/>
    </source>
</evidence>
<dbReference type="EMBL" id="BAAAAF010000008">
    <property type="protein sequence ID" value="GAA0036230.1"/>
    <property type="molecule type" value="Genomic_DNA"/>
</dbReference>
<reference evidence="3 4" key="1">
    <citation type="submission" date="2024-01" db="EMBL/GenBank/DDBJ databases">
        <title>Characterization of antibiotic resistant novel bacterial strains and their environmental applications.</title>
        <authorList>
            <person name="Manzoor S."/>
            <person name="Abbas S."/>
            <person name="Arshad M."/>
            <person name="Ahmed I."/>
        </authorList>
    </citation>
    <scope>NUCLEOTIDE SEQUENCE [LARGE SCALE GENOMIC DNA]</scope>
    <source>
        <strain evidence="3 4">NCCP-602</strain>
    </source>
</reference>
<keyword evidence="4" id="KW-1185">Reference proteome</keyword>
<dbReference type="Proteomes" id="UP001498238">
    <property type="component" value="Unassembled WGS sequence"/>
</dbReference>
<feature type="region of interest" description="Disordered" evidence="1">
    <location>
        <begin position="239"/>
        <end position="268"/>
    </location>
</feature>
<comment type="caution">
    <text evidence="3">The sequence shown here is derived from an EMBL/GenBank/DDBJ whole genome shotgun (WGS) entry which is preliminary data.</text>
</comment>
<dbReference type="InterPro" id="IPR023982">
    <property type="entry name" value="CHP04029_CMD-like"/>
</dbReference>
<dbReference type="InterPro" id="IPR023923">
    <property type="entry name" value="AhpD_Avi7169"/>
</dbReference>
<protein>
    <recommendedName>
        <fullName evidence="2">Carboxymuconolactone decarboxylase-like domain-containing protein</fullName>
    </recommendedName>
</protein>
<dbReference type="NCBIfam" id="TIGR04029">
    <property type="entry name" value="CMD_Avi_7170"/>
    <property type="match status" value="1"/>
</dbReference>
<dbReference type="NCBIfam" id="TIGR04030">
    <property type="entry name" value="perox_Avi_7169"/>
    <property type="match status" value="1"/>
</dbReference>
<name>A0ABP3C937_9MICO</name>
<gene>
    <name evidence="3" type="ORF">NCCP602_21910</name>
</gene>
<evidence type="ECO:0000313" key="3">
    <source>
        <dbReference type="EMBL" id="GAA0036230.1"/>
    </source>
</evidence>
<dbReference type="InterPro" id="IPR003779">
    <property type="entry name" value="CMD-like"/>
</dbReference>
<dbReference type="NCBIfam" id="TIGR01926">
    <property type="entry name" value="peroxid_rel"/>
    <property type="match status" value="1"/>
</dbReference>
<accession>A0ABP3C937</accession>
<sequence length="480" mass="51150">MREPALTVPVRPVPVHPVAMLWRQDRRAEMPDIINLLAGLTDGEPLDVIRDHRSQAKANAQLSFEALLEPEDPGPLSYRDRYVFAAFTAGLLGSAAGEEFYRDLLRDEDEAASWTVAELLDEVVVDLDSHGPVRGPFGSYESAALTGENVAGPELSIDVGAREVLGEVTSAGIEFAHLLTLHPRDARPEHLARLLAAGWDEDGIVTLAQLVSFVSFQIRFSVGLTALAHAPAAVTDPVPLRPLTSGDLRDPGDGKGATASAGSGSRSPISALAEVGDRVRTYPDLARPEVFQQAGLGWVPWIAPVAEADLTAAQREALIEAGRAKNPYFRLLARDPAALRARTLTDLDIFFNVSDGVGRAERELAATAASRLNGCLFCASIHSDRASEESGRREVVQRLLDTGTAGRSSLGDPVWDAVVDASVALSLTPSAFGPEQVGALREAGLDDADIVDVIGAAAFFNWANRLMLSLGEPELIAPGK</sequence>
<feature type="compositionally biased region" description="Low complexity" evidence="1">
    <location>
        <begin position="256"/>
        <end position="265"/>
    </location>
</feature>